<evidence type="ECO:0000256" key="1">
    <source>
        <dbReference type="ARBA" id="ARBA00022679"/>
    </source>
</evidence>
<keyword evidence="1 3" id="KW-0808">Transferase</keyword>
<evidence type="ECO:0000313" key="4">
    <source>
        <dbReference type="Proteomes" id="UP000305238"/>
    </source>
</evidence>
<sequence length="416" mass="44111">MAPESARAAEAPAQHAGGAMRRRDTEPGGGPVLDLGGPVLGDSEGSPGGPGPRLGEHVRRQTAALCEAAGTGKDAALGLLDTMLEPLAQLSLLDPPNARSFVSDDHSPVELSLAFSPGAAPVPRVLLEPGYTDDMVRSGRIGLRAAERLAGRGVLSCARLRTLSDIFFPAVPHGPFALWLALEFPDGRPRAKVYLNPAADGPGRAADAVAEALARLGFGNAFAALRRQAGRPEDFLFFALDLGAWPAPRVKVYVRHRDFSAAEAAGVSRAVAGDHPGRVEEFIGLVAGERRLRRRPLVSCFSFTRACPDRPSGYSVHVPVRDYVQDDRQARDRAVDALRRYGIDDRPLDRALAGLTSRSLDAGVGLIAYLTLAHADRCPPRVTVYLSSEAYRVKPARRSVLGAPGGGEPGPMLAGR</sequence>
<dbReference type="AlphaFoldDB" id="A0A5S4H9Q9"/>
<reference evidence="3 4" key="1">
    <citation type="submission" date="2019-05" db="EMBL/GenBank/DDBJ databases">
        <title>Draft genome sequence of Actinomadura geliboluensis A8036.</title>
        <authorList>
            <person name="Saricaoglu S."/>
            <person name="Isik K."/>
        </authorList>
    </citation>
    <scope>NUCLEOTIDE SEQUENCE [LARGE SCALE GENOMIC DNA]</scope>
    <source>
        <strain evidence="3 4">A8036</strain>
    </source>
</reference>
<name>A0A5S4H9Q9_9ACTN</name>
<protein>
    <submittedName>
        <fullName evidence="3">Prenyltransferase</fullName>
    </submittedName>
</protein>
<gene>
    <name evidence="3" type="ORF">ETD96_03030</name>
</gene>
<keyword evidence="4" id="KW-1185">Reference proteome</keyword>
<dbReference type="Proteomes" id="UP000305238">
    <property type="component" value="Unassembled WGS sequence"/>
</dbReference>
<dbReference type="SFLD" id="SFLDG01162">
    <property type="entry name" value="I"/>
    <property type="match status" value="1"/>
</dbReference>
<proteinExistence type="predicted"/>
<feature type="region of interest" description="Disordered" evidence="2">
    <location>
        <begin position="1"/>
        <end position="56"/>
    </location>
</feature>
<dbReference type="SFLD" id="SFLDS00036">
    <property type="entry name" value="Aromatic_Prenyltransferase"/>
    <property type="match status" value="1"/>
</dbReference>
<feature type="compositionally biased region" description="Low complexity" evidence="2">
    <location>
        <begin position="32"/>
        <end position="45"/>
    </location>
</feature>
<dbReference type="EMBL" id="VCKZ01000009">
    <property type="protein sequence ID" value="TMR41985.1"/>
    <property type="molecule type" value="Genomic_DNA"/>
</dbReference>
<dbReference type="GO" id="GO:0016740">
    <property type="term" value="F:transferase activity"/>
    <property type="evidence" value="ECO:0007669"/>
    <property type="project" value="UniProtKB-KW"/>
</dbReference>
<evidence type="ECO:0000313" key="3">
    <source>
        <dbReference type="EMBL" id="TMR41985.1"/>
    </source>
</evidence>
<feature type="compositionally biased region" description="Low complexity" evidence="2">
    <location>
        <begin position="1"/>
        <end position="19"/>
    </location>
</feature>
<organism evidence="3 4">
    <name type="scientific">Actinomadura geliboluensis</name>
    <dbReference type="NCBI Taxonomy" id="882440"/>
    <lineage>
        <taxon>Bacteria</taxon>
        <taxon>Bacillati</taxon>
        <taxon>Actinomycetota</taxon>
        <taxon>Actinomycetes</taxon>
        <taxon>Streptosporangiales</taxon>
        <taxon>Thermomonosporaceae</taxon>
        <taxon>Actinomadura</taxon>
    </lineage>
</organism>
<dbReference type="InterPro" id="IPR033964">
    <property type="entry name" value="ABBA"/>
</dbReference>
<evidence type="ECO:0000256" key="2">
    <source>
        <dbReference type="SAM" id="MobiDB-lite"/>
    </source>
</evidence>
<accession>A0A5S4H9Q9</accession>
<dbReference type="OrthoDB" id="513465at2"/>
<comment type="caution">
    <text evidence="3">The sequence shown here is derived from an EMBL/GenBank/DDBJ whole genome shotgun (WGS) entry which is preliminary data.</text>
</comment>